<dbReference type="Proteomes" id="UP000325315">
    <property type="component" value="Unassembled WGS sequence"/>
</dbReference>
<dbReference type="OrthoDB" id="1938712at2759"/>
<comment type="caution">
    <text evidence="1">The sequence shown here is derived from an EMBL/GenBank/DDBJ whole genome shotgun (WGS) entry which is preliminary data.</text>
</comment>
<keyword evidence="2" id="KW-1185">Reference proteome</keyword>
<gene>
    <name evidence="1" type="ORF">EPI10_030906</name>
</gene>
<organism evidence="1 2">
    <name type="scientific">Gossypium australe</name>
    <dbReference type="NCBI Taxonomy" id="47621"/>
    <lineage>
        <taxon>Eukaryota</taxon>
        <taxon>Viridiplantae</taxon>
        <taxon>Streptophyta</taxon>
        <taxon>Embryophyta</taxon>
        <taxon>Tracheophyta</taxon>
        <taxon>Spermatophyta</taxon>
        <taxon>Magnoliopsida</taxon>
        <taxon>eudicotyledons</taxon>
        <taxon>Gunneridae</taxon>
        <taxon>Pentapetalae</taxon>
        <taxon>rosids</taxon>
        <taxon>malvids</taxon>
        <taxon>Malvales</taxon>
        <taxon>Malvaceae</taxon>
        <taxon>Malvoideae</taxon>
        <taxon>Gossypium</taxon>
    </lineage>
</organism>
<evidence type="ECO:0000313" key="1">
    <source>
        <dbReference type="EMBL" id="KAA3487050.1"/>
    </source>
</evidence>
<reference evidence="2" key="1">
    <citation type="journal article" date="2019" name="Plant Biotechnol. J.">
        <title>Genome sequencing of the Australian wild diploid species Gossypium australe highlights disease resistance and delayed gland morphogenesis.</title>
        <authorList>
            <person name="Cai Y."/>
            <person name="Cai X."/>
            <person name="Wang Q."/>
            <person name="Wang P."/>
            <person name="Zhang Y."/>
            <person name="Cai C."/>
            <person name="Xu Y."/>
            <person name="Wang K."/>
            <person name="Zhou Z."/>
            <person name="Wang C."/>
            <person name="Geng S."/>
            <person name="Li B."/>
            <person name="Dong Q."/>
            <person name="Hou Y."/>
            <person name="Wang H."/>
            <person name="Ai P."/>
            <person name="Liu Z."/>
            <person name="Yi F."/>
            <person name="Sun M."/>
            <person name="An G."/>
            <person name="Cheng J."/>
            <person name="Zhang Y."/>
            <person name="Shi Q."/>
            <person name="Xie Y."/>
            <person name="Shi X."/>
            <person name="Chang Y."/>
            <person name="Huang F."/>
            <person name="Chen Y."/>
            <person name="Hong S."/>
            <person name="Mi L."/>
            <person name="Sun Q."/>
            <person name="Zhang L."/>
            <person name="Zhou B."/>
            <person name="Peng R."/>
            <person name="Zhang X."/>
            <person name="Liu F."/>
        </authorList>
    </citation>
    <scope>NUCLEOTIDE SEQUENCE [LARGE SCALE GENOMIC DNA]</scope>
    <source>
        <strain evidence="2">cv. PA1801</strain>
    </source>
</reference>
<proteinExistence type="predicted"/>
<accession>A0A5B6WYT2</accession>
<dbReference type="EMBL" id="SMMG02000001">
    <property type="protein sequence ID" value="KAA3487050.1"/>
    <property type="molecule type" value="Genomic_DNA"/>
</dbReference>
<dbReference type="AlphaFoldDB" id="A0A5B6WYT2"/>
<protein>
    <submittedName>
        <fullName evidence="1">Integrase</fullName>
    </submittedName>
</protein>
<name>A0A5B6WYT2_9ROSI</name>
<evidence type="ECO:0000313" key="2">
    <source>
        <dbReference type="Proteomes" id="UP000325315"/>
    </source>
</evidence>
<sequence>MCVDAKREGGSLCFQTTKAVLTKQLNPRLGARNSDVRTQDLVTLLKELNLHQRRWIELLKDHDCMIEYHPGKANVLSATSDGGFLVELQVGPTLLEQIKEKQASNE</sequence>